<evidence type="ECO:0000313" key="3">
    <source>
        <dbReference type="Proteomes" id="UP000003676"/>
    </source>
</evidence>
<dbReference type="HOGENOM" id="CLU_2952943_0_0_7"/>
<name>B6WWB0_9BACT</name>
<evidence type="ECO:0000313" key="2">
    <source>
        <dbReference type="EMBL" id="EEB32768.1"/>
    </source>
</evidence>
<comment type="caution">
    <text evidence="2">The sequence shown here is derived from an EMBL/GenBank/DDBJ whole genome shotgun (WGS) entry which is preliminary data.</text>
</comment>
<feature type="region of interest" description="Disordered" evidence="1">
    <location>
        <begin position="1"/>
        <end position="59"/>
    </location>
</feature>
<dbReference type="AlphaFoldDB" id="B6WWB0"/>
<evidence type="ECO:0000256" key="1">
    <source>
        <dbReference type="SAM" id="MobiDB-lite"/>
    </source>
</evidence>
<reference evidence="2 3" key="1">
    <citation type="submission" date="2008-10" db="EMBL/GenBank/DDBJ databases">
        <title>Draft genome sequence of Desulvovibrio piger (ATCC 29098).</title>
        <authorList>
            <person name="Sudarsanam P."/>
            <person name="Ley R."/>
            <person name="Guruge J."/>
            <person name="Turnbaugh P.J."/>
            <person name="Mahowald M."/>
            <person name="Liep D."/>
            <person name="Gordon J."/>
        </authorList>
    </citation>
    <scope>NUCLEOTIDE SEQUENCE [LARGE SCALE GENOMIC DNA]</scope>
    <source>
        <strain evidence="2 3">ATCC 29098</strain>
    </source>
</reference>
<protein>
    <submittedName>
        <fullName evidence="2">Uncharacterized protein</fullName>
    </submittedName>
</protein>
<dbReference type="EMBL" id="ABXU01000069">
    <property type="protein sequence ID" value="EEB32768.1"/>
    <property type="molecule type" value="Genomic_DNA"/>
</dbReference>
<feature type="compositionally biased region" description="Basic and acidic residues" evidence="1">
    <location>
        <begin position="11"/>
        <end position="23"/>
    </location>
</feature>
<gene>
    <name evidence="2" type="ORF">DESPIG_02378</name>
</gene>
<dbReference type="Proteomes" id="UP000003676">
    <property type="component" value="Unassembled WGS sequence"/>
</dbReference>
<accession>B6WWB0</accession>
<sequence>MASLWACPSATRERYRQGHKDEAPPTAGPGPLEQPDGHRQRAAPSPLKNMHAMVGQRQA</sequence>
<reference evidence="2 3" key="2">
    <citation type="submission" date="2008-10" db="EMBL/GenBank/DDBJ databases">
        <authorList>
            <person name="Fulton L."/>
            <person name="Clifton S."/>
            <person name="Fulton B."/>
            <person name="Xu J."/>
            <person name="Minx P."/>
            <person name="Pepin K.H."/>
            <person name="Johnson M."/>
            <person name="Bhonagiri V."/>
            <person name="Nash W.E."/>
            <person name="Mardis E.R."/>
            <person name="Wilson R.K."/>
        </authorList>
    </citation>
    <scope>NUCLEOTIDE SEQUENCE [LARGE SCALE GENOMIC DNA]</scope>
    <source>
        <strain evidence="2 3">ATCC 29098</strain>
    </source>
</reference>
<proteinExistence type="predicted"/>
<organism evidence="2 3">
    <name type="scientific">Desulfovibrio piger ATCC 29098</name>
    <dbReference type="NCBI Taxonomy" id="411464"/>
    <lineage>
        <taxon>Bacteria</taxon>
        <taxon>Pseudomonadati</taxon>
        <taxon>Thermodesulfobacteriota</taxon>
        <taxon>Desulfovibrionia</taxon>
        <taxon>Desulfovibrionales</taxon>
        <taxon>Desulfovibrionaceae</taxon>
        <taxon>Desulfovibrio</taxon>
    </lineage>
</organism>